<dbReference type="InterPro" id="IPR011478">
    <property type="entry name" value="DUF1585"/>
</dbReference>
<feature type="non-terminal residue" evidence="5">
    <location>
        <position position="1"/>
    </location>
</feature>
<feature type="domain" description="DUF1585" evidence="1">
    <location>
        <begin position="384"/>
        <end position="454"/>
    </location>
</feature>
<evidence type="ECO:0000313" key="5">
    <source>
        <dbReference type="EMBL" id="SVB18311.1"/>
    </source>
</evidence>
<feature type="domain" description="DUF1588" evidence="2">
    <location>
        <begin position="269"/>
        <end position="366"/>
    </location>
</feature>
<proteinExistence type="predicted"/>
<dbReference type="InterPro" id="IPR013039">
    <property type="entry name" value="DUF1588"/>
</dbReference>
<dbReference type="InterPro" id="IPR013043">
    <property type="entry name" value="DUF1595"/>
</dbReference>
<dbReference type="InterPro" id="IPR013042">
    <property type="entry name" value="DUF1592"/>
</dbReference>
<evidence type="ECO:0000259" key="2">
    <source>
        <dbReference type="Pfam" id="PF07627"/>
    </source>
</evidence>
<dbReference type="Pfam" id="PF07637">
    <property type="entry name" value="PSD5"/>
    <property type="match status" value="1"/>
</dbReference>
<gene>
    <name evidence="5" type="ORF">METZ01_LOCUS171165</name>
</gene>
<evidence type="ECO:0000259" key="3">
    <source>
        <dbReference type="Pfam" id="PF07631"/>
    </source>
</evidence>
<evidence type="ECO:0000259" key="4">
    <source>
        <dbReference type="Pfam" id="PF07637"/>
    </source>
</evidence>
<protein>
    <recommendedName>
        <fullName evidence="6">DUF1592 domain-containing protein</fullName>
    </recommendedName>
</protein>
<dbReference type="EMBL" id="UINC01031760">
    <property type="protein sequence ID" value="SVB18311.1"/>
    <property type="molecule type" value="Genomic_DNA"/>
</dbReference>
<name>A0A382BXT4_9ZZZZ</name>
<sequence>RHPRLTPAIYQVTITGPYAPQGVSETPSRARLFVCTPEAADSSEAEEACAEEILSTLMRRAYRRPVSSEDVDGAMAFFREGRAAGDFDAGVGNALTSVLINPEFLFRVELDPDDVATGEAYQVNDLELASRLSFFLWSSIPDDELLDVAVRGELGRPGELERQAERMLADPRSSNLASNFAGQWLLLRNLDAVSPNPRLYPDFDDNLRQAFRLETELFFDSVLREDRSVLDLLRADYTFLNERLAKHYGISGVYGSRFRRVDLDEDSERGGLLRHGSILSVTSYATRTSPVIRGKWVLDNIYGAPPPPPPANVPVLEENSVAANLPMRERLSQHRSNPVCASCHNTIDPVGFALENFDAVGRWRDHGGDMGTMDASGGLPGVGEFDGVDGLEDGLLSRPELFAGRVSEKLLTFALGRGTEHYDAPVIRRILREAKSEDYRFSSLIVGIVKSVPFRMRTSS</sequence>
<reference evidence="5" key="1">
    <citation type="submission" date="2018-05" db="EMBL/GenBank/DDBJ databases">
        <authorList>
            <person name="Lanie J.A."/>
            <person name="Ng W.-L."/>
            <person name="Kazmierczak K.M."/>
            <person name="Andrzejewski T.M."/>
            <person name="Davidsen T.M."/>
            <person name="Wayne K.J."/>
            <person name="Tettelin H."/>
            <person name="Glass J.I."/>
            <person name="Rusch D."/>
            <person name="Podicherti R."/>
            <person name="Tsui H.-C.T."/>
            <person name="Winkler M.E."/>
        </authorList>
    </citation>
    <scope>NUCLEOTIDE SEQUENCE</scope>
</reference>
<accession>A0A382BXT4</accession>
<feature type="domain" description="DUF1592" evidence="3">
    <location>
        <begin position="124"/>
        <end position="250"/>
    </location>
</feature>
<dbReference type="Pfam" id="PF07627">
    <property type="entry name" value="PSCyt3"/>
    <property type="match status" value="1"/>
</dbReference>
<dbReference type="Pfam" id="PF07631">
    <property type="entry name" value="PSD4"/>
    <property type="match status" value="1"/>
</dbReference>
<organism evidence="5">
    <name type="scientific">marine metagenome</name>
    <dbReference type="NCBI Taxonomy" id="408172"/>
    <lineage>
        <taxon>unclassified sequences</taxon>
        <taxon>metagenomes</taxon>
        <taxon>ecological metagenomes</taxon>
    </lineage>
</organism>
<dbReference type="AlphaFoldDB" id="A0A382BXT4"/>
<evidence type="ECO:0000259" key="1">
    <source>
        <dbReference type="Pfam" id="PF07624"/>
    </source>
</evidence>
<dbReference type="Pfam" id="PF07624">
    <property type="entry name" value="PSD2"/>
    <property type="match status" value="1"/>
</dbReference>
<feature type="domain" description="DUF1595" evidence="4">
    <location>
        <begin position="49"/>
        <end position="109"/>
    </location>
</feature>
<evidence type="ECO:0008006" key="6">
    <source>
        <dbReference type="Google" id="ProtNLM"/>
    </source>
</evidence>